<evidence type="ECO:0000256" key="2">
    <source>
        <dbReference type="ARBA" id="ARBA00022692"/>
    </source>
</evidence>
<keyword evidence="5" id="KW-0813">Transport</keyword>
<dbReference type="GO" id="GO:0005789">
    <property type="term" value="C:endoplasmic reticulum membrane"/>
    <property type="evidence" value="ECO:0007669"/>
    <property type="project" value="UniProtKB-SubCell"/>
</dbReference>
<evidence type="ECO:0000256" key="1">
    <source>
        <dbReference type="ARBA" id="ARBA00004141"/>
    </source>
</evidence>
<name>A0AAV6TW41_9ARAC</name>
<evidence type="ECO:0000256" key="6">
    <source>
        <dbReference type="SAM" id="Coils"/>
    </source>
</evidence>
<keyword evidence="2 5" id="KW-0812">Transmembrane</keyword>
<feature type="coiled-coil region" evidence="6">
    <location>
        <begin position="128"/>
        <end position="215"/>
    </location>
</feature>
<keyword evidence="4 5" id="KW-0472">Membrane</keyword>
<dbReference type="Gene3D" id="1.20.5.110">
    <property type="match status" value="1"/>
</dbReference>
<organism evidence="8 9">
    <name type="scientific">Oedothorax gibbosus</name>
    <dbReference type="NCBI Taxonomy" id="931172"/>
    <lineage>
        <taxon>Eukaryota</taxon>
        <taxon>Metazoa</taxon>
        <taxon>Ecdysozoa</taxon>
        <taxon>Arthropoda</taxon>
        <taxon>Chelicerata</taxon>
        <taxon>Arachnida</taxon>
        <taxon>Araneae</taxon>
        <taxon>Araneomorphae</taxon>
        <taxon>Entelegynae</taxon>
        <taxon>Araneoidea</taxon>
        <taxon>Linyphiidae</taxon>
        <taxon>Erigoninae</taxon>
        <taxon>Oedothorax</taxon>
    </lineage>
</organism>
<dbReference type="PANTHER" id="PTHR12701:SF20">
    <property type="entry name" value="ENDOPLASMIC RETICULUM TRANSMEMBRANE PROTEIN"/>
    <property type="match status" value="1"/>
</dbReference>
<evidence type="ECO:0000259" key="7">
    <source>
        <dbReference type="Pfam" id="PF05529"/>
    </source>
</evidence>
<evidence type="ECO:0000313" key="9">
    <source>
        <dbReference type="Proteomes" id="UP000827092"/>
    </source>
</evidence>
<evidence type="ECO:0000256" key="4">
    <source>
        <dbReference type="ARBA" id="ARBA00023136"/>
    </source>
</evidence>
<keyword evidence="9" id="KW-1185">Reference proteome</keyword>
<feature type="transmembrane region" description="Helical" evidence="5">
    <location>
        <begin position="48"/>
        <end position="64"/>
    </location>
</feature>
<dbReference type="Pfam" id="PF05529">
    <property type="entry name" value="Bap31"/>
    <property type="match status" value="1"/>
</dbReference>
<feature type="transmembrane region" description="Helical" evidence="5">
    <location>
        <begin position="6"/>
        <end position="27"/>
    </location>
</feature>
<evidence type="ECO:0000256" key="3">
    <source>
        <dbReference type="ARBA" id="ARBA00022989"/>
    </source>
</evidence>
<comment type="similarity">
    <text evidence="5">Belongs to the BCAP29/BCAP31 family.</text>
</comment>
<dbReference type="AlphaFoldDB" id="A0AAV6TW41"/>
<reference evidence="8 9" key="1">
    <citation type="journal article" date="2022" name="Nat. Ecol. Evol.">
        <title>A masculinizing supergene underlies an exaggerated male reproductive morph in a spider.</title>
        <authorList>
            <person name="Hendrickx F."/>
            <person name="De Corte Z."/>
            <person name="Sonet G."/>
            <person name="Van Belleghem S.M."/>
            <person name="Kostlbacher S."/>
            <person name="Vangestel C."/>
        </authorList>
    </citation>
    <scope>NUCLEOTIDE SEQUENCE [LARGE SCALE GENOMIC DNA]</scope>
    <source>
        <strain evidence="8">W744_W776</strain>
    </source>
</reference>
<comment type="caution">
    <text evidence="8">The sequence shown here is derived from an EMBL/GenBank/DDBJ whole genome shotgun (WGS) entry which is preliminary data.</text>
</comment>
<gene>
    <name evidence="8" type="ORF">JTE90_003086</name>
</gene>
<dbReference type="GO" id="GO:0006888">
    <property type="term" value="P:endoplasmic reticulum to Golgi vesicle-mediated transport"/>
    <property type="evidence" value="ECO:0007669"/>
    <property type="project" value="UniProtKB-UniRule"/>
</dbReference>
<dbReference type="PANTHER" id="PTHR12701">
    <property type="entry name" value="BCR-ASSOCIATED PROTEIN, BAP"/>
    <property type="match status" value="1"/>
</dbReference>
<accession>A0AAV6TW41</accession>
<feature type="domain" description="BAP29/BAP31 transmembrane" evidence="7">
    <location>
        <begin position="1"/>
        <end position="130"/>
    </location>
</feature>
<dbReference type="InterPro" id="IPR008417">
    <property type="entry name" value="BAP29/BAP31"/>
</dbReference>
<comment type="subcellular location">
    <subcellularLocation>
        <location evidence="5">Endoplasmic reticulum membrane</location>
        <topology evidence="5">Multi-pass membrane protein</topology>
    </subcellularLocation>
    <subcellularLocation>
        <location evidence="1">Membrane</location>
        <topology evidence="1">Multi-pass membrane protein</topology>
    </subcellularLocation>
</comment>
<dbReference type="InterPro" id="IPR040463">
    <property type="entry name" value="BAP29/BAP31_N"/>
</dbReference>
<proteinExistence type="inferred from homology"/>
<feature type="transmembrane region" description="Helical" evidence="5">
    <location>
        <begin position="98"/>
        <end position="119"/>
    </location>
</feature>
<keyword evidence="5" id="KW-0653">Protein transport</keyword>
<dbReference type="Proteomes" id="UP000827092">
    <property type="component" value="Unassembled WGS sequence"/>
</dbReference>
<sequence length="220" mass="25830">MTIQWSLIASFLYLELGAIILLSLPFISSKIWRSIFQFRLWVALGRKANTYFSVFLAVLILFWIDSIREMIKYSNDPRHQFDIELQTHVKLYRSQRNYYIVGFAIFLCFVIRKLAMLLLEEAELLTRNEEVTKSAQEATENLEKLLREDKVLPVSKQVPNEHLVKETESMQRQIDEKNDELNSIKENIESIKNRNQETIKEYDSLKAKVDSLKSSLSMSS</sequence>
<dbReference type="GO" id="GO:0070973">
    <property type="term" value="P:protein localization to endoplasmic reticulum exit site"/>
    <property type="evidence" value="ECO:0007669"/>
    <property type="project" value="UniProtKB-UniRule"/>
</dbReference>
<evidence type="ECO:0000256" key="5">
    <source>
        <dbReference type="RuleBase" id="RU367026"/>
    </source>
</evidence>
<evidence type="ECO:0000313" key="8">
    <source>
        <dbReference type="EMBL" id="KAG8175863.1"/>
    </source>
</evidence>
<comment type="function">
    <text evidence="5">May play a role in anterograde transport of membrane proteins from the endoplasmic reticulum to the Golgi.</text>
</comment>
<keyword evidence="3 5" id="KW-1133">Transmembrane helix</keyword>
<protein>
    <recommendedName>
        <fullName evidence="5">Endoplasmic reticulum transmembrane protein</fullName>
    </recommendedName>
</protein>
<keyword evidence="5" id="KW-0256">Endoplasmic reticulum</keyword>
<keyword evidence="6" id="KW-0175">Coiled coil</keyword>
<keyword evidence="5" id="KW-0931">ER-Golgi transport</keyword>
<dbReference type="EMBL" id="JAFNEN010000947">
    <property type="protein sequence ID" value="KAG8175863.1"/>
    <property type="molecule type" value="Genomic_DNA"/>
</dbReference>
<dbReference type="GO" id="GO:0006886">
    <property type="term" value="P:intracellular protein transport"/>
    <property type="evidence" value="ECO:0007669"/>
    <property type="project" value="UniProtKB-UniRule"/>
</dbReference>